<evidence type="ECO:0000256" key="3">
    <source>
        <dbReference type="ARBA" id="ARBA00022801"/>
    </source>
</evidence>
<dbReference type="GO" id="GO:0009253">
    <property type="term" value="P:peptidoglycan catabolic process"/>
    <property type="evidence" value="ECO:0007669"/>
    <property type="project" value="InterPro"/>
</dbReference>
<dbReference type="EMBL" id="JAHOEI010000001">
    <property type="protein sequence ID" value="MBV3386164.1"/>
    <property type="molecule type" value="Genomic_DNA"/>
</dbReference>
<evidence type="ECO:0000313" key="6">
    <source>
        <dbReference type="EMBL" id="MBV3386164.1"/>
    </source>
</evidence>
<comment type="catalytic activity">
    <reaction evidence="1">
        <text>Hydrolyzes the link between N-acetylmuramoyl residues and L-amino acid residues in certain cell-wall glycopeptides.</text>
        <dbReference type="EC" id="3.5.1.28"/>
    </reaction>
</comment>
<dbReference type="EC" id="3.5.1.28" evidence="2"/>
<name>A0AAW4MU77_9BACT</name>
<evidence type="ECO:0000256" key="2">
    <source>
        <dbReference type="ARBA" id="ARBA00011901"/>
    </source>
</evidence>
<evidence type="ECO:0000259" key="5">
    <source>
        <dbReference type="SMART" id="SM00646"/>
    </source>
</evidence>
<feature type="region of interest" description="Disordered" evidence="4">
    <location>
        <begin position="1"/>
        <end position="20"/>
    </location>
</feature>
<feature type="domain" description="MurNAc-LAA" evidence="5">
    <location>
        <begin position="76"/>
        <end position="190"/>
    </location>
</feature>
<dbReference type="PANTHER" id="PTHR30404">
    <property type="entry name" value="N-ACETYLMURAMOYL-L-ALANINE AMIDASE"/>
    <property type="match status" value="1"/>
</dbReference>
<dbReference type="GO" id="GO:0030288">
    <property type="term" value="C:outer membrane-bounded periplasmic space"/>
    <property type="evidence" value="ECO:0007669"/>
    <property type="project" value="TreeGrafter"/>
</dbReference>
<sequence length="197" mass="21940">MKVLVDNGHGVETPGKRSPDGRLREYKYAREIAASVVARLKELGYDAGLIVEEDRDVSLQDRCKRVNNWCELKGSKNVILVSVHVNAAGNGEWMNATGWSAYTSRGQTSADKLADCLYDAAKEALPGKKMRTDYSDGDPDIEAGFYILKHTRCAAVLTENFFQDNKQDVDFLLSNEGREAIVQLHVNGIVNYIKQVK</sequence>
<dbReference type="Pfam" id="PF01520">
    <property type="entry name" value="Amidase_3"/>
    <property type="match status" value="1"/>
</dbReference>
<dbReference type="PANTHER" id="PTHR30404:SF0">
    <property type="entry name" value="N-ACETYLMURAMOYL-L-ALANINE AMIDASE AMIC"/>
    <property type="match status" value="1"/>
</dbReference>
<evidence type="ECO:0000256" key="1">
    <source>
        <dbReference type="ARBA" id="ARBA00001561"/>
    </source>
</evidence>
<accession>A0AAW4MU77</accession>
<reference evidence="6" key="1">
    <citation type="submission" date="2021-06" db="EMBL/GenBank/DDBJ databases">
        <title>Collection of gut derived symbiotic bacterial strains cultured from healthy donors.</title>
        <authorList>
            <person name="Lin H."/>
            <person name="Littmann E."/>
            <person name="Pamer E.G."/>
        </authorList>
    </citation>
    <scope>NUCLEOTIDE SEQUENCE</scope>
    <source>
        <strain evidence="6">MSK.21.74</strain>
    </source>
</reference>
<dbReference type="AlphaFoldDB" id="A0AAW4MU77"/>
<evidence type="ECO:0000313" key="7">
    <source>
        <dbReference type="Proteomes" id="UP001196765"/>
    </source>
</evidence>
<dbReference type="RefSeq" id="WP_217743768.1">
    <property type="nucleotide sequence ID" value="NZ_JAHOEI010000001.1"/>
</dbReference>
<dbReference type="InterPro" id="IPR050695">
    <property type="entry name" value="N-acetylmuramoyl_amidase_3"/>
</dbReference>
<organism evidence="6 7">
    <name type="scientific">Segatella copri</name>
    <dbReference type="NCBI Taxonomy" id="165179"/>
    <lineage>
        <taxon>Bacteria</taxon>
        <taxon>Pseudomonadati</taxon>
        <taxon>Bacteroidota</taxon>
        <taxon>Bacteroidia</taxon>
        <taxon>Bacteroidales</taxon>
        <taxon>Prevotellaceae</taxon>
        <taxon>Segatella</taxon>
    </lineage>
</organism>
<protein>
    <recommendedName>
        <fullName evidence="2">N-acetylmuramoyl-L-alanine amidase</fullName>
        <ecNumber evidence="2">3.5.1.28</ecNumber>
    </recommendedName>
</protein>
<evidence type="ECO:0000256" key="4">
    <source>
        <dbReference type="SAM" id="MobiDB-lite"/>
    </source>
</evidence>
<dbReference type="GO" id="GO:0008745">
    <property type="term" value="F:N-acetylmuramoyl-L-alanine amidase activity"/>
    <property type="evidence" value="ECO:0007669"/>
    <property type="project" value="UniProtKB-EC"/>
</dbReference>
<comment type="caution">
    <text evidence="6">The sequence shown here is derived from an EMBL/GenBank/DDBJ whole genome shotgun (WGS) entry which is preliminary data.</text>
</comment>
<proteinExistence type="predicted"/>
<dbReference type="InterPro" id="IPR002508">
    <property type="entry name" value="MurNAc-LAA_cat"/>
</dbReference>
<dbReference type="CDD" id="cd02696">
    <property type="entry name" value="MurNAc-LAA"/>
    <property type="match status" value="1"/>
</dbReference>
<dbReference type="SMART" id="SM00646">
    <property type="entry name" value="Ami_3"/>
    <property type="match status" value="1"/>
</dbReference>
<dbReference type="Proteomes" id="UP001196765">
    <property type="component" value="Unassembled WGS sequence"/>
</dbReference>
<keyword evidence="3" id="KW-0378">Hydrolase</keyword>
<gene>
    <name evidence="6" type="ORF">KSW82_00160</name>
</gene>